<gene>
    <name evidence="2" type="ORF">Cspa_135p00250</name>
</gene>
<keyword evidence="3" id="KW-1185">Reference proteome</keyword>
<dbReference type="AlphaFoldDB" id="M1M1T6"/>
<dbReference type="KEGG" id="csr:Cspa_135p00250"/>
<evidence type="ECO:0000313" key="2">
    <source>
        <dbReference type="EMBL" id="AGF59585.1"/>
    </source>
</evidence>
<dbReference type="OrthoDB" id="2972677at2"/>
<dbReference type="EMBL" id="CP004122">
    <property type="protein sequence ID" value="AGF59585.1"/>
    <property type="molecule type" value="Genomic_DNA"/>
</dbReference>
<protein>
    <submittedName>
        <fullName evidence="2">Major structural protein</fullName>
    </submittedName>
</protein>
<dbReference type="PATRIC" id="fig|931276.5.peg.5910"/>
<proteinExistence type="predicted"/>
<organism evidence="2 3">
    <name type="scientific">Clostridium saccharoperbutylacetonicum N1-4(HMT)</name>
    <dbReference type="NCBI Taxonomy" id="931276"/>
    <lineage>
        <taxon>Bacteria</taxon>
        <taxon>Bacillati</taxon>
        <taxon>Bacillota</taxon>
        <taxon>Clostridia</taxon>
        <taxon>Eubacteriales</taxon>
        <taxon>Clostridiaceae</taxon>
        <taxon>Clostridium</taxon>
    </lineage>
</organism>
<dbReference type="Proteomes" id="UP000011728">
    <property type="component" value="Plasmid Csp_135p"/>
</dbReference>
<keyword evidence="2" id="KW-0614">Plasmid</keyword>
<evidence type="ECO:0000313" key="3">
    <source>
        <dbReference type="Proteomes" id="UP000011728"/>
    </source>
</evidence>
<feature type="region of interest" description="Disordered" evidence="1">
    <location>
        <begin position="149"/>
        <end position="169"/>
    </location>
</feature>
<sequence>MSSPNISTMTSFSGADLVVSFANQVVGELQQISWAIEREKAPVFTLGSSDARSFSRGKRGIAGSLVFAVFDEDSLVNALKRVWDKISPAAMFTAAGNVSVNNTENFLNAVDMLRWNITAEEAIKNNFGGANGSSDFGYTGTSKIQATTVKGSNSKPTLDSNNEVSGWTDSETNVRVPAGFSPIRGQNVLYADTLPPFDVTLTFGNEYGQCAFQKIYDVDILNESSGASVDTTVMSRQLTYIARRISPLVKGVYFRDENGTVSGQSVVKVS</sequence>
<accession>M1M1T6</accession>
<geneLocation type="plasmid" evidence="2 3">
    <name>Csp_135p</name>
</geneLocation>
<reference evidence="2 3" key="1">
    <citation type="submission" date="2013-02" db="EMBL/GenBank/DDBJ databases">
        <title>Genome sequence of Clostridium saccharoperbutylacetonicum N1-4(HMT).</title>
        <authorList>
            <person name="Poehlein A."/>
            <person name="Daniel R."/>
        </authorList>
    </citation>
    <scope>NUCLEOTIDE SEQUENCE [LARGE SCALE GENOMIC DNA]</scope>
    <source>
        <strain evidence="3">N1-4(HMT)</strain>
        <plasmid evidence="3">Plasmid Csp_135p</plasmid>
    </source>
</reference>
<dbReference type="HOGENOM" id="CLU_1088397_0_0_9"/>
<evidence type="ECO:0000256" key="1">
    <source>
        <dbReference type="SAM" id="MobiDB-lite"/>
    </source>
</evidence>
<dbReference type="RefSeq" id="WP_015395892.1">
    <property type="nucleotide sequence ID" value="NC_020292.1"/>
</dbReference>
<name>M1M1T6_9CLOT</name>